<evidence type="ECO:0000313" key="3">
    <source>
        <dbReference type="Proteomes" id="UP000041254"/>
    </source>
</evidence>
<dbReference type="InParanoid" id="A0A0G4GBC0"/>
<dbReference type="VEuPathDB" id="CryptoDB:Vbra_2677"/>
<dbReference type="InterPro" id="IPR015915">
    <property type="entry name" value="Kelch-typ_b-propeller"/>
</dbReference>
<keyword evidence="3" id="KW-1185">Reference proteome</keyword>
<accession>A0A0G4GBC0</accession>
<dbReference type="EMBL" id="CDMY01000608">
    <property type="protein sequence ID" value="CEM25966.1"/>
    <property type="molecule type" value="Genomic_DNA"/>
</dbReference>
<feature type="compositionally biased region" description="Polar residues" evidence="1">
    <location>
        <begin position="66"/>
        <end position="77"/>
    </location>
</feature>
<evidence type="ECO:0000313" key="2">
    <source>
        <dbReference type="EMBL" id="CEM25966.1"/>
    </source>
</evidence>
<organism evidence="2 3">
    <name type="scientific">Vitrella brassicaformis (strain CCMP3155)</name>
    <dbReference type="NCBI Taxonomy" id="1169540"/>
    <lineage>
        <taxon>Eukaryota</taxon>
        <taxon>Sar</taxon>
        <taxon>Alveolata</taxon>
        <taxon>Colpodellida</taxon>
        <taxon>Vitrellaceae</taxon>
        <taxon>Vitrella</taxon>
    </lineage>
</organism>
<dbReference type="Gene3D" id="2.120.10.80">
    <property type="entry name" value="Kelch-type beta propeller"/>
    <property type="match status" value="1"/>
</dbReference>
<proteinExistence type="predicted"/>
<sequence length="84" mass="9015">MPTTRAAGAAVTRDGHVYVIGGIEDNGVRKDLSTDVPLPSMTVFNASINEWDERMAHQCTLGISAPPSSMKASTSWQADDPARR</sequence>
<name>A0A0G4GBC0_VITBC</name>
<gene>
    <name evidence="2" type="ORF">Vbra_2677</name>
</gene>
<feature type="region of interest" description="Disordered" evidence="1">
    <location>
        <begin position="63"/>
        <end position="84"/>
    </location>
</feature>
<evidence type="ECO:0000256" key="1">
    <source>
        <dbReference type="SAM" id="MobiDB-lite"/>
    </source>
</evidence>
<reference evidence="2 3" key="1">
    <citation type="submission" date="2014-11" db="EMBL/GenBank/DDBJ databases">
        <authorList>
            <person name="Zhu J."/>
            <person name="Qi W."/>
            <person name="Song R."/>
        </authorList>
    </citation>
    <scope>NUCLEOTIDE SEQUENCE [LARGE SCALE GENOMIC DNA]</scope>
</reference>
<dbReference type="SUPFAM" id="SSF117281">
    <property type="entry name" value="Kelch motif"/>
    <property type="match status" value="1"/>
</dbReference>
<dbReference type="Proteomes" id="UP000041254">
    <property type="component" value="Unassembled WGS sequence"/>
</dbReference>
<dbReference type="OrthoDB" id="45365at2759"/>
<dbReference type="AlphaFoldDB" id="A0A0G4GBC0"/>
<protein>
    <submittedName>
        <fullName evidence="2">Uncharacterized protein</fullName>
    </submittedName>
</protein>